<dbReference type="EMBL" id="JBCGBO010000001">
    <property type="protein sequence ID" value="KAK9228271.1"/>
    <property type="molecule type" value="Genomic_DNA"/>
</dbReference>
<proteinExistence type="predicted"/>
<sequence>MFDVKLLQPINFLQPLMYTYTHVYVLKITCISILINCLFRASLITMHLI</sequence>
<gene>
    <name evidence="2" type="ORF">WN944_021220</name>
</gene>
<accession>A0AAP0R2L2</accession>
<organism evidence="2 3">
    <name type="scientific">Citrus x changshan-huyou</name>
    <dbReference type="NCBI Taxonomy" id="2935761"/>
    <lineage>
        <taxon>Eukaryota</taxon>
        <taxon>Viridiplantae</taxon>
        <taxon>Streptophyta</taxon>
        <taxon>Embryophyta</taxon>
        <taxon>Tracheophyta</taxon>
        <taxon>Spermatophyta</taxon>
        <taxon>Magnoliopsida</taxon>
        <taxon>eudicotyledons</taxon>
        <taxon>Gunneridae</taxon>
        <taxon>Pentapetalae</taxon>
        <taxon>rosids</taxon>
        <taxon>malvids</taxon>
        <taxon>Sapindales</taxon>
        <taxon>Rutaceae</taxon>
        <taxon>Aurantioideae</taxon>
        <taxon>Citrus</taxon>
    </lineage>
</organism>
<keyword evidence="1" id="KW-0812">Transmembrane</keyword>
<feature type="transmembrane region" description="Helical" evidence="1">
    <location>
        <begin position="20"/>
        <end position="39"/>
    </location>
</feature>
<name>A0AAP0R2L2_9ROSI</name>
<evidence type="ECO:0000313" key="3">
    <source>
        <dbReference type="Proteomes" id="UP001428341"/>
    </source>
</evidence>
<comment type="caution">
    <text evidence="2">The sequence shown here is derived from an EMBL/GenBank/DDBJ whole genome shotgun (WGS) entry which is preliminary data.</text>
</comment>
<dbReference type="AlphaFoldDB" id="A0AAP0R2L2"/>
<reference evidence="2 3" key="1">
    <citation type="submission" date="2024-05" db="EMBL/GenBank/DDBJ databases">
        <title>Haplotype-resolved chromosome-level genome assembly of Huyou (Citrus changshanensis).</title>
        <authorList>
            <person name="Miao C."/>
            <person name="Chen W."/>
            <person name="Wu Y."/>
            <person name="Wang L."/>
            <person name="Zhao S."/>
            <person name="Grierson D."/>
            <person name="Xu C."/>
            <person name="Chen K."/>
        </authorList>
    </citation>
    <scope>NUCLEOTIDE SEQUENCE [LARGE SCALE GENOMIC DNA]</scope>
    <source>
        <strain evidence="2">01-14</strain>
        <tissue evidence="2">Leaf</tissue>
    </source>
</reference>
<evidence type="ECO:0000313" key="2">
    <source>
        <dbReference type="EMBL" id="KAK9228271.1"/>
    </source>
</evidence>
<keyword evidence="3" id="KW-1185">Reference proteome</keyword>
<protein>
    <submittedName>
        <fullName evidence="2">Uncharacterized protein</fullName>
    </submittedName>
</protein>
<evidence type="ECO:0000256" key="1">
    <source>
        <dbReference type="SAM" id="Phobius"/>
    </source>
</evidence>
<keyword evidence="1" id="KW-0472">Membrane</keyword>
<dbReference type="Proteomes" id="UP001428341">
    <property type="component" value="Unassembled WGS sequence"/>
</dbReference>
<keyword evidence="1" id="KW-1133">Transmembrane helix</keyword>